<dbReference type="Proteomes" id="UP000257067">
    <property type="component" value="Unassembled WGS sequence"/>
</dbReference>
<accession>A0A3D8IVA4</accession>
<evidence type="ECO:0000313" key="3">
    <source>
        <dbReference type="Proteomes" id="UP000257067"/>
    </source>
</evidence>
<comment type="caution">
    <text evidence="2">The sequence shown here is derived from an EMBL/GenBank/DDBJ whole genome shotgun (WGS) entry which is preliminary data.</text>
</comment>
<dbReference type="EMBL" id="NXLU01000005">
    <property type="protein sequence ID" value="RDU68906.1"/>
    <property type="molecule type" value="Genomic_DNA"/>
</dbReference>
<dbReference type="OrthoDB" id="5328458at2"/>
<keyword evidence="1" id="KW-0812">Transmembrane</keyword>
<protein>
    <submittedName>
        <fullName evidence="2">Uncharacterized protein</fullName>
    </submittedName>
</protein>
<feature type="transmembrane region" description="Helical" evidence="1">
    <location>
        <begin position="32"/>
        <end position="58"/>
    </location>
</feature>
<organism evidence="2 3">
    <name type="scientific">Helicobacter cholecystus</name>
    <dbReference type="NCBI Taxonomy" id="45498"/>
    <lineage>
        <taxon>Bacteria</taxon>
        <taxon>Pseudomonadati</taxon>
        <taxon>Campylobacterota</taxon>
        <taxon>Epsilonproteobacteria</taxon>
        <taxon>Campylobacterales</taxon>
        <taxon>Helicobacteraceae</taxon>
        <taxon>Helicobacter</taxon>
    </lineage>
</organism>
<keyword evidence="1" id="KW-1133">Transmembrane helix</keyword>
<name>A0A3D8IVA4_9HELI</name>
<proteinExistence type="predicted"/>
<feature type="transmembrane region" description="Helical" evidence="1">
    <location>
        <begin position="7"/>
        <end position="26"/>
    </location>
</feature>
<sequence>MRPDNFIGFSIVSGFFLGLIFGFLAFEQVELVIIFAMIITSVCYLISVSAISVFNLFIDFRTREFNKQQLENNLEYYVEQFGKKEEELVKVLDYIKKIELNKEGQKA</sequence>
<dbReference type="AlphaFoldDB" id="A0A3D8IVA4"/>
<keyword evidence="1" id="KW-0472">Membrane</keyword>
<reference evidence="2 3" key="1">
    <citation type="submission" date="2018-04" db="EMBL/GenBank/DDBJ databases">
        <title>Novel Campyloabacter and Helicobacter Species and Strains.</title>
        <authorList>
            <person name="Mannion A.J."/>
            <person name="Shen Z."/>
            <person name="Fox J.G."/>
        </authorList>
    </citation>
    <scope>NUCLEOTIDE SEQUENCE [LARGE SCALE GENOMIC DNA]</scope>
    <source>
        <strain evidence="2 3">ATCC 700242</strain>
    </source>
</reference>
<evidence type="ECO:0000313" key="2">
    <source>
        <dbReference type="EMBL" id="RDU68906.1"/>
    </source>
</evidence>
<dbReference type="RefSeq" id="WP_104724848.1">
    <property type="nucleotide sequence ID" value="NZ_FZNE01000009.1"/>
</dbReference>
<evidence type="ECO:0000256" key="1">
    <source>
        <dbReference type="SAM" id="Phobius"/>
    </source>
</evidence>
<gene>
    <name evidence="2" type="ORF">CQA62_04680</name>
</gene>
<keyword evidence="3" id="KW-1185">Reference proteome</keyword>